<dbReference type="Proteomes" id="UP001347796">
    <property type="component" value="Unassembled WGS sequence"/>
</dbReference>
<keyword evidence="4" id="KW-1185">Reference proteome</keyword>
<keyword evidence="2" id="KW-0472">Membrane</keyword>
<dbReference type="EMBL" id="JAZGQO010000010">
    <property type="protein sequence ID" value="KAK6176123.1"/>
    <property type="molecule type" value="Genomic_DNA"/>
</dbReference>
<evidence type="ECO:0000256" key="1">
    <source>
        <dbReference type="SAM" id="MobiDB-lite"/>
    </source>
</evidence>
<accession>A0AAN8JL68</accession>
<evidence type="ECO:0000313" key="4">
    <source>
        <dbReference type="Proteomes" id="UP001347796"/>
    </source>
</evidence>
<gene>
    <name evidence="3" type="ORF">SNE40_014466</name>
</gene>
<organism evidence="3 4">
    <name type="scientific">Patella caerulea</name>
    <name type="common">Rayed Mediterranean limpet</name>
    <dbReference type="NCBI Taxonomy" id="87958"/>
    <lineage>
        <taxon>Eukaryota</taxon>
        <taxon>Metazoa</taxon>
        <taxon>Spiralia</taxon>
        <taxon>Lophotrochozoa</taxon>
        <taxon>Mollusca</taxon>
        <taxon>Gastropoda</taxon>
        <taxon>Patellogastropoda</taxon>
        <taxon>Patelloidea</taxon>
        <taxon>Patellidae</taxon>
        <taxon>Patella</taxon>
    </lineage>
</organism>
<evidence type="ECO:0000313" key="3">
    <source>
        <dbReference type="EMBL" id="KAK6176123.1"/>
    </source>
</evidence>
<feature type="transmembrane region" description="Helical" evidence="2">
    <location>
        <begin position="72"/>
        <end position="97"/>
    </location>
</feature>
<dbReference type="AlphaFoldDB" id="A0AAN8JL68"/>
<evidence type="ECO:0000256" key="2">
    <source>
        <dbReference type="SAM" id="Phobius"/>
    </source>
</evidence>
<feature type="region of interest" description="Disordered" evidence="1">
    <location>
        <begin position="1"/>
        <end position="28"/>
    </location>
</feature>
<keyword evidence="2" id="KW-0812">Transmembrane</keyword>
<feature type="transmembrane region" description="Helical" evidence="2">
    <location>
        <begin position="43"/>
        <end position="66"/>
    </location>
</feature>
<proteinExistence type="predicted"/>
<feature type="compositionally biased region" description="Acidic residues" evidence="1">
    <location>
        <begin position="19"/>
        <end position="28"/>
    </location>
</feature>
<comment type="caution">
    <text evidence="3">The sequence shown here is derived from an EMBL/GenBank/DDBJ whole genome shotgun (WGS) entry which is preliminary data.</text>
</comment>
<sequence>MRLKGIQVDLSNQKPSSDAESDEEVGEEDDSVKSSLCCLQGCIAASSVGFSFFVALPTGILLIVYSQKDSDYRLLSVGIVLVILPVVVLLIVIALCFNKHRLKRFGRNKIKHGGATTITADNGIEETNYGKY</sequence>
<reference evidence="3 4" key="1">
    <citation type="submission" date="2024-01" db="EMBL/GenBank/DDBJ databases">
        <title>The genome of the rayed Mediterranean limpet Patella caerulea (Linnaeus, 1758).</title>
        <authorList>
            <person name="Anh-Thu Weber A."/>
            <person name="Halstead-Nussloch G."/>
        </authorList>
    </citation>
    <scope>NUCLEOTIDE SEQUENCE [LARGE SCALE GENOMIC DNA]</scope>
    <source>
        <strain evidence="3">AATW-2023a</strain>
        <tissue evidence="3">Whole specimen</tissue>
    </source>
</reference>
<protein>
    <submittedName>
        <fullName evidence="3">Uncharacterized protein</fullName>
    </submittedName>
</protein>
<keyword evidence="2" id="KW-1133">Transmembrane helix</keyword>
<name>A0AAN8JL68_PATCE</name>